<dbReference type="InterPro" id="IPR032466">
    <property type="entry name" value="Metal_Hydrolase"/>
</dbReference>
<dbReference type="PANTHER" id="PTHR43135:SF3">
    <property type="entry name" value="ALPHA-D-RIBOSE 1-METHYLPHOSPHONATE 5-TRIPHOSPHATE DIPHOSPHATASE"/>
    <property type="match status" value="1"/>
</dbReference>
<dbReference type="SUPFAM" id="SSF51338">
    <property type="entry name" value="Composite domain of metallo-dependent hydrolases"/>
    <property type="match status" value="1"/>
</dbReference>
<proteinExistence type="predicted"/>
<sequence length="525" mass="58056">MALERTDSGTSNDSRSWPSVDVAPEPYQGPPRNIESIKNLKWEDHLQPKRYEISGTHPESKILFLDVNILDSSGREPFRGDVSIEGERFTAVGQVPDVEQLKAQAGVRVFHGKGRTLMSGLGDAHTHFTWNGGDLEQLGTLGVEEHTLLTMRSAQCFLDSGYTMCFGAASAKERLDVVIRDAINAGDIPGPRYLANGKEMARRGGELVGGITAFADGPEEMREVIKHHIQLGVDNIKLSMSGEEVIETVLPVSFFSKLEANNGPKITETKSAQDCYFTDEETQACVDEAHKHGKRLCSHARARDSVIMSVRHGIEAIYHASYIDDRGMHMLEQAKAKHIVAPAINWLVCTLNNAEAFGYPREAAEKAGYKRELDTAIAALREMHRRNITVLPGGDYGFAWTPHGTYARDLEHFVKLLGFTEHEAIIAATAGVAALFMQPNELGKVQPGYYADCILVDGDPLKDITVLQDHDKLNVICINGRVHKAGRREYMQPPVSGQDSDSHVIVPDQEFPTIKKRTQINSKLH</sequence>
<evidence type="ECO:0000313" key="3">
    <source>
        <dbReference type="EMBL" id="EUC39855.1"/>
    </source>
</evidence>
<evidence type="ECO:0000313" key="4">
    <source>
        <dbReference type="Proteomes" id="UP000054032"/>
    </source>
</evidence>
<dbReference type="Proteomes" id="UP000054032">
    <property type="component" value="Unassembled WGS sequence"/>
</dbReference>
<dbReference type="GeneID" id="19121797"/>
<dbReference type="eggNOG" id="ENOG502R71Z">
    <property type="taxonomic scope" value="Eukaryota"/>
</dbReference>
<dbReference type="PANTHER" id="PTHR43135">
    <property type="entry name" value="ALPHA-D-RIBOSE 1-METHYLPHOSPHONATE 5-TRIPHOSPHATE DIPHOSPHATASE"/>
    <property type="match status" value="1"/>
</dbReference>
<dbReference type="AlphaFoldDB" id="W6YQC7"/>
<feature type="region of interest" description="Disordered" evidence="1">
    <location>
        <begin position="1"/>
        <end position="32"/>
    </location>
</feature>
<evidence type="ECO:0000256" key="1">
    <source>
        <dbReference type="SAM" id="MobiDB-lite"/>
    </source>
</evidence>
<organism evidence="3 4">
    <name type="scientific">Bipolaris oryzae ATCC 44560</name>
    <dbReference type="NCBI Taxonomy" id="930090"/>
    <lineage>
        <taxon>Eukaryota</taxon>
        <taxon>Fungi</taxon>
        <taxon>Dikarya</taxon>
        <taxon>Ascomycota</taxon>
        <taxon>Pezizomycotina</taxon>
        <taxon>Dothideomycetes</taxon>
        <taxon>Pleosporomycetidae</taxon>
        <taxon>Pleosporales</taxon>
        <taxon>Pleosporineae</taxon>
        <taxon>Pleosporaceae</taxon>
        <taxon>Bipolaris</taxon>
    </lineage>
</organism>
<accession>W6YQC7</accession>
<dbReference type="GO" id="GO:0016810">
    <property type="term" value="F:hydrolase activity, acting on carbon-nitrogen (but not peptide) bonds"/>
    <property type="evidence" value="ECO:0007669"/>
    <property type="project" value="InterPro"/>
</dbReference>
<dbReference type="InterPro" id="IPR006680">
    <property type="entry name" value="Amidohydro-rel"/>
</dbReference>
<dbReference type="Pfam" id="PF01979">
    <property type="entry name" value="Amidohydro_1"/>
    <property type="match status" value="1"/>
</dbReference>
<dbReference type="InterPro" id="IPR057744">
    <property type="entry name" value="OTAase-like"/>
</dbReference>
<dbReference type="InterPro" id="IPR011059">
    <property type="entry name" value="Metal-dep_hydrolase_composite"/>
</dbReference>
<dbReference type="KEGG" id="bor:COCMIDRAFT_31085"/>
<dbReference type="OrthoDB" id="194468at2759"/>
<evidence type="ECO:0000259" key="2">
    <source>
        <dbReference type="Pfam" id="PF01979"/>
    </source>
</evidence>
<keyword evidence="4" id="KW-1185">Reference proteome</keyword>
<name>W6YQC7_COCMI</name>
<dbReference type="Gene3D" id="3.20.20.140">
    <property type="entry name" value="Metal-dependent hydrolases"/>
    <property type="match status" value="1"/>
</dbReference>
<dbReference type="EMBL" id="KI964236">
    <property type="protein sequence ID" value="EUC39855.1"/>
    <property type="molecule type" value="Genomic_DNA"/>
</dbReference>
<protein>
    <recommendedName>
        <fullName evidence="2">Amidohydrolase-related domain-containing protein</fullName>
    </recommendedName>
</protein>
<dbReference type="CDD" id="cd01299">
    <property type="entry name" value="Met_dep_hydrolase_A"/>
    <property type="match status" value="1"/>
</dbReference>
<reference evidence="3 4" key="1">
    <citation type="journal article" date="2013" name="PLoS Genet.">
        <title>Comparative genome structure, secondary metabolite, and effector coding capacity across Cochliobolus pathogens.</title>
        <authorList>
            <person name="Condon B.J."/>
            <person name="Leng Y."/>
            <person name="Wu D."/>
            <person name="Bushley K.E."/>
            <person name="Ohm R.A."/>
            <person name="Otillar R."/>
            <person name="Martin J."/>
            <person name="Schackwitz W."/>
            <person name="Grimwood J."/>
            <person name="MohdZainudin N."/>
            <person name="Xue C."/>
            <person name="Wang R."/>
            <person name="Manning V.A."/>
            <person name="Dhillon B."/>
            <person name="Tu Z.J."/>
            <person name="Steffenson B.J."/>
            <person name="Salamov A."/>
            <person name="Sun H."/>
            <person name="Lowry S."/>
            <person name="LaButti K."/>
            <person name="Han J."/>
            <person name="Copeland A."/>
            <person name="Lindquist E."/>
            <person name="Barry K."/>
            <person name="Schmutz J."/>
            <person name="Baker S.E."/>
            <person name="Ciuffetti L.M."/>
            <person name="Grigoriev I.V."/>
            <person name="Zhong S."/>
            <person name="Turgeon B.G."/>
        </authorList>
    </citation>
    <scope>NUCLEOTIDE SEQUENCE [LARGE SCALE GENOMIC DNA]</scope>
    <source>
        <strain evidence="3 4">ATCC 44560</strain>
    </source>
</reference>
<feature type="domain" description="Amidohydrolase-related" evidence="2">
    <location>
        <begin position="117"/>
        <end position="482"/>
    </location>
</feature>
<dbReference type="SUPFAM" id="SSF51556">
    <property type="entry name" value="Metallo-dependent hydrolases"/>
    <property type="match status" value="1"/>
</dbReference>
<gene>
    <name evidence="3" type="ORF">COCMIDRAFT_31085</name>
</gene>
<dbReference type="InterPro" id="IPR051781">
    <property type="entry name" value="Metallo-dep_Hydrolase"/>
</dbReference>
<dbReference type="RefSeq" id="XP_007693623.1">
    <property type="nucleotide sequence ID" value="XM_007695433.1"/>
</dbReference>
<dbReference type="Gene3D" id="2.30.40.10">
    <property type="entry name" value="Urease, subunit C, domain 1"/>
    <property type="match status" value="1"/>
</dbReference>
<dbReference type="HOGENOM" id="CLU_023620_5_0_1"/>
<feature type="compositionally biased region" description="Polar residues" evidence="1">
    <location>
        <begin position="8"/>
        <end position="17"/>
    </location>
</feature>